<evidence type="ECO:0000313" key="2">
    <source>
        <dbReference type="Proteomes" id="UP001252243"/>
    </source>
</evidence>
<accession>A0ABU1U6Q7</accession>
<proteinExistence type="predicted"/>
<dbReference type="Proteomes" id="UP001252243">
    <property type="component" value="Unassembled WGS sequence"/>
</dbReference>
<gene>
    <name evidence="1" type="ORF">J2X01_000104</name>
</gene>
<comment type="caution">
    <text evidence="1">The sequence shown here is derived from an EMBL/GenBank/DDBJ whole genome shotgun (WGS) entry which is preliminary data.</text>
</comment>
<sequence>MEQSLLVTTIRRPWHWGIAVVTGPGQTEDFPEIEPGRPFCSTSGALVIMVRHAQDVEDIDHGFAEATVSISLHQDEVTPDDGKQAIGEGILSTPEGTLSVGDADMNVVVPAHKGMTQFLISIEGPSDLSPEHVRVDLWPVVTS</sequence>
<evidence type="ECO:0000313" key="1">
    <source>
        <dbReference type="EMBL" id="MDR7080835.1"/>
    </source>
</evidence>
<keyword evidence="2" id="KW-1185">Reference proteome</keyword>
<dbReference type="EMBL" id="JAVDVQ010000001">
    <property type="protein sequence ID" value="MDR7080835.1"/>
    <property type="molecule type" value="Genomic_DNA"/>
</dbReference>
<organism evidence="1 2">
    <name type="scientific">Arthrobacter ginsengisoli</name>
    <dbReference type="NCBI Taxonomy" id="1356565"/>
    <lineage>
        <taxon>Bacteria</taxon>
        <taxon>Bacillati</taxon>
        <taxon>Actinomycetota</taxon>
        <taxon>Actinomycetes</taxon>
        <taxon>Micrococcales</taxon>
        <taxon>Micrococcaceae</taxon>
        <taxon>Arthrobacter</taxon>
    </lineage>
</organism>
<protein>
    <submittedName>
        <fullName evidence="1">Uncharacterized protein</fullName>
    </submittedName>
</protein>
<reference evidence="1 2" key="1">
    <citation type="submission" date="2023-07" db="EMBL/GenBank/DDBJ databases">
        <title>Sorghum-associated microbial communities from plants grown in Nebraska, USA.</title>
        <authorList>
            <person name="Schachtman D."/>
        </authorList>
    </citation>
    <scope>NUCLEOTIDE SEQUENCE [LARGE SCALE GENOMIC DNA]</scope>
    <source>
        <strain evidence="1 2">BE167</strain>
    </source>
</reference>
<dbReference type="RefSeq" id="WP_310049490.1">
    <property type="nucleotide sequence ID" value="NZ_JAVDVQ010000001.1"/>
</dbReference>
<name>A0ABU1U6Q7_9MICC</name>